<name>A0A3M2LGF9_9NOCA</name>
<accession>A0A3M2LGF9</accession>
<protein>
    <recommendedName>
        <fullName evidence="5">Alpha-galactosidase</fullName>
        <ecNumber evidence="5">3.2.1.22</ecNumber>
    </recommendedName>
    <alternativeName>
        <fullName evidence="5">Melibiase</fullName>
    </alternativeName>
</protein>
<comment type="similarity">
    <text evidence="1 5">Belongs to the glycosyl hydrolase 27 family.</text>
</comment>
<keyword evidence="8" id="KW-1185">Reference proteome</keyword>
<evidence type="ECO:0000313" key="8">
    <source>
        <dbReference type="Proteomes" id="UP000279275"/>
    </source>
</evidence>
<feature type="domain" description="Alpha galactosidase C-terminal" evidence="6">
    <location>
        <begin position="343"/>
        <end position="417"/>
    </location>
</feature>
<dbReference type="SUPFAM" id="SSF51445">
    <property type="entry name" value="(Trans)glycosidases"/>
    <property type="match status" value="1"/>
</dbReference>
<dbReference type="GO" id="GO:0004557">
    <property type="term" value="F:alpha-galactosidase activity"/>
    <property type="evidence" value="ECO:0007669"/>
    <property type="project" value="UniProtKB-EC"/>
</dbReference>
<dbReference type="PANTHER" id="PTHR11452:SF75">
    <property type="entry name" value="ALPHA-GALACTOSIDASE MEL1"/>
    <property type="match status" value="1"/>
</dbReference>
<evidence type="ECO:0000259" key="6">
    <source>
        <dbReference type="Pfam" id="PF17801"/>
    </source>
</evidence>
<dbReference type="CDD" id="cd14792">
    <property type="entry name" value="GH27"/>
    <property type="match status" value="1"/>
</dbReference>
<dbReference type="InterPro" id="IPR002241">
    <property type="entry name" value="Glyco_hydro_27"/>
</dbReference>
<dbReference type="Gene3D" id="3.20.20.70">
    <property type="entry name" value="Aldolase class I"/>
    <property type="match status" value="1"/>
</dbReference>
<dbReference type="OrthoDB" id="9807519at2"/>
<dbReference type="Proteomes" id="UP000279275">
    <property type="component" value="Unassembled WGS sequence"/>
</dbReference>
<organism evidence="7 8">
    <name type="scientific">Nocardia stercoris</name>
    <dbReference type="NCBI Taxonomy" id="2483361"/>
    <lineage>
        <taxon>Bacteria</taxon>
        <taxon>Bacillati</taxon>
        <taxon>Actinomycetota</taxon>
        <taxon>Actinomycetes</taxon>
        <taxon>Mycobacteriales</taxon>
        <taxon>Nocardiaceae</taxon>
        <taxon>Nocardia</taxon>
    </lineage>
</organism>
<keyword evidence="3 5" id="KW-0378">Hydrolase</keyword>
<dbReference type="AlphaFoldDB" id="A0A3M2LGF9"/>
<keyword evidence="4 5" id="KW-0326">Glycosidase</keyword>
<comment type="catalytic activity">
    <reaction evidence="5">
        <text>Hydrolysis of terminal, non-reducing alpha-D-galactose residues in alpha-D-galactosides, including galactose oligosaccharides, galactomannans and galactolipids.</text>
        <dbReference type="EC" id="3.2.1.22"/>
    </reaction>
</comment>
<dbReference type="InterPro" id="IPR013785">
    <property type="entry name" value="Aldolase_TIM"/>
</dbReference>
<evidence type="ECO:0000256" key="3">
    <source>
        <dbReference type="ARBA" id="ARBA00022801"/>
    </source>
</evidence>
<dbReference type="PANTHER" id="PTHR11452">
    <property type="entry name" value="ALPHA-GALACTOSIDASE/ALPHA-N-ACETYLGALACTOSAMINIDASE"/>
    <property type="match status" value="1"/>
</dbReference>
<keyword evidence="2" id="KW-0732">Signal</keyword>
<reference evidence="7 8" key="1">
    <citation type="submission" date="2018-10" db="EMBL/GenBank/DDBJ databases">
        <title>Isolation from cow dung.</title>
        <authorList>
            <person name="Ling L."/>
        </authorList>
    </citation>
    <scope>NUCLEOTIDE SEQUENCE [LARGE SCALE GENOMIC DNA]</scope>
    <source>
        <strain evidence="7 8">NEAU-LL90</strain>
    </source>
</reference>
<dbReference type="Pfam" id="PF16499">
    <property type="entry name" value="Melibiase_2"/>
    <property type="match status" value="2"/>
</dbReference>
<dbReference type="SUPFAM" id="SSF51011">
    <property type="entry name" value="Glycosyl hydrolase domain"/>
    <property type="match status" value="1"/>
</dbReference>
<keyword evidence="5" id="KW-1015">Disulfide bond</keyword>
<evidence type="ECO:0000256" key="5">
    <source>
        <dbReference type="RuleBase" id="RU361168"/>
    </source>
</evidence>
<sequence length="420" mass="44778">MTPPMGWNSWNSGIALTEQNVEQTADAMVASGMRDAGYRYVNLDAGWAAPRRDAAGNLTADPRRFPHGIAALAAYVHERGLRLGLYSSPYNQVCGQDPGTAGAGHEDADARTFASWGVDYLKYDWCSTDADYGHKVRDFTAMRDALRRTGRQIVYSINPNSSAEPTAGIDHDWTAVADLSRNTGDLIPVWHNSSPNTAAAGFPSSVFLGVIDQFAKAGRIAQRSSPTHINDPDMTVVGLPFTDFFAVHLAGVADAAPEQLTQTAAARTLPPDLRALLADPRAALTPDEERAHFSLWAMLAAPLIAGNDLRTMSPDTRAVLTNADVVAVDQDPLVVQATPLAGDDRVLVKKLADGSLAVALLNRDAAPADLGTTIAALGLPGARTYTVRDLWTHDSVTTADRIDAPAVPAHGVRLLRITAS</sequence>
<dbReference type="EC" id="3.2.1.22" evidence="5"/>
<evidence type="ECO:0000256" key="1">
    <source>
        <dbReference type="ARBA" id="ARBA00009743"/>
    </source>
</evidence>
<evidence type="ECO:0000313" key="7">
    <source>
        <dbReference type="EMBL" id="RMI35703.1"/>
    </source>
</evidence>
<comment type="caution">
    <text evidence="7">The sequence shown here is derived from an EMBL/GenBank/DDBJ whole genome shotgun (WGS) entry which is preliminary data.</text>
</comment>
<dbReference type="Pfam" id="PF17801">
    <property type="entry name" value="Melibiase_C"/>
    <property type="match status" value="1"/>
</dbReference>
<dbReference type="EMBL" id="RFFH01000001">
    <property type="protein sequence ID" value="RMI35703.1"/>
    <property type="molecule type" value="Genomic_DNA"/>
</dbReference>
<gene>
    <name evidence="7" type="ORF">EBN03_00825</name>
</gene>
<evidence type="ECO:0000256" key="4">
    <source>
        <dbReference type="ARBA" id="ARBA00023295"/>
    </source>
</evidence>
<proteinExistence type="inferred from homology"/>
<dbReference type="GO" id="GO:0005975">
    <property type="term" value="P:carbohydrate metabolic process"/>
    <property type="evidence" value="ECO:0007669"/>
    <property type="project" value="InterPro"/>
</dbReference>
<dbReference type="Gene3D" id="2.60.40.1180">
    <property type="entry name" value="Golgi alpha-mannosidase II"/>
    <property type="match status" value="1"/>
</dbReference>
<dbReference type="InterPro" id="IPR017853">
    <property type="entry name" value="GH"/>
</dbReference>
<dbReference type="InterPro" id="IPR041233">
    <property type="entry name" value="Melibiase_C"/>
</dbReference>
<dbReference type="PRINTS" id="PR00740">
    <property type="entry name" value="GLHYDRLASE27"/>
</dbReference>
<dbReference type="InterPro" id="IPR013780">
    <property type="entry name" value="Glyco_hydro_b"/>
</dbReference>
<evidence type="ECO:0000256" key="2">
    <source>
        <dbReference type="ARBA" id="ARBA00022729"/>
    </source>
</evidence>